<proteinExistence type="predicted"/>
<geneLocation type="plasmid" evidence="2">
    <name>pipmb12</name>
</geneLocation>
<evidence type="ECO:0000313" key="1">
    <source>
        <dbReference type="EMBL" id="QIQ22534.1"/>
    </source>
</evidence>
<gene>
    <name evidence="1" type="ORF">IPMB12_12060</name>
</gene>
<dbReference type="Pfam" id="PF17273">
    <property type="entry name" value="DUF5338"/>
    <property type="match status" value="1"/>
</dbReference>
<dbReference type="EMBL" id="CP050254">
    <property type="protein sequence ID" value="QIQ22534.1"/>
    <property type="molecule type" value="Genomic_DNA"/>
</dbReference>
<keyword evidence="2" id="KW-1185">Reference proteome</keyword>
<organism evidence="1 2">
    <name type="scientific">Zophobihabitans entericus</name>
    <dbReference type="NCBI Taxonomy" id="1635327"/>
    <lineage>
        <taxon>Bacteria</taxon>
        <taxon>Pseudomonadati</taxon>
        <taxon>Pseudomonadota</taxon>
        <taxon>Gammaproteobacteria</taxon>
        <taxon>Orbales</taxon>
        <taxon>Orbaceae</taxon>
        <taxon>Zophobihabitans</taxon>
    </lineage>
</organism>
<dbReference type="AlphaFoldDB" id="A0A6G9IFN1"/>
<dbReference type="KEGG" id="orb:IPMB12_12060"/>
<dbReference type="RefSeq" id="WP_166917830.1">
    <property type="nucleotide sequence ID" value="NZ_CP050254.1"/>
</dbReference>
<dbReference type="InterPro" id="IPR035225">
    <property type="entry name" value="DUF5338"/>
</dbReference>
<evidence type="ECO:0000313" key="2">
    <source>
        <dbReference type="Proteomes" id="UP000501168"/>
    </source>
</evidence>
<name>A0A6G9IFN1_9GAMM</name>
<dbReference type="Proteomes" id="UP000501168">
    <property type="component" value="Plasmid pIPMB12"/>
</dbReference>
<protein>
    <submittedName>
        <fullName evidence="1">TraK family protein</fullName>
    </submittedName>
</protein>
<reference evidence="1 2" key="1">
    <citation type="submission" date="2020-03" db="EMBL/GenBank/DDBJ databases">
        <title>Complete genome sequence of Orbus sp. IPMB12 (BCRC 80908).</title>
        <authorList>
            <person name="Lo W.-S."/>
            <person name="Chang T.-H."/>
            <person name="Kuo C.-H."/>
        </authorList>
    </citation>
    <scope>NUCLEOTIDE SEQUENCE [LARGE SCALE GENOMIC DNA]</scope>
    <source>
        <strain evidence="1 2">IPMB12</strain>
        <plasmid evidence="2">pipmb12</plasmid>
    </source>
</reference>
<sequence length="122" mass="13744">MTKNLSERIAERIRNRKPTRNAKNRADFLIYKEDIKQAIADGWSVKIIWETLSEEQKISVSYAAFNNYVNKLINNAGKNKVTNPAEKELIKSPVPASEVTKKAISNTSGFSFNAKPDTDSLI</sequence>
<keyword evidence="1" id="KW-0614">Plasmid</keyword>
<accession>A0A6G9IFN1</accession>
<dbReference type="InParanoid" id="A0A6G9IFN1"/>